<dbReference type="RefSeq" id="WP_379657035.1">
    <property type="nucleotide sequence ID" value="NZ_JBHTIV010000005.1"/>
</dbReference>
<dbReference type="Pfam" id="PF21544">
    <property type="entry name" value="PorZ_N_b_propeller"/>
    <property type="match status" value="1"/>
</dbReference>
<evidence type="ECO:0000313" key="5">
    <source>
        <dbReference type="Proteomes" id="UP001597049"/>
    </source>
</evidence>
<evidence type="ECO:0000313" key="4">
    <source>
        <dbReference type="EMBL" id="MFD0931705.1"/>
    </source>
</evidence>
<feature type="domain" description="PorZ N-terminal beta-propeller" evidence="3">
    <location>
        <begin position="43"/>
        <end position="204"/>
    </location>
</feature>
<reference evidence="5" key="1">
    <citation type="journal article" date="2019" name="Int. J. Syst. Evol. Microbiol.">
        <title>The Global Catalogue of Microorganisms (GCM) 10K type strain sequencing project: providing services to taxonomists for standard genome sequencing and annotation.</title>
        <authorList>
            <consortium name="The Broad Institute Genomics Platform"/>
            <consortium name="The Broad Institute Genome Sequencing Center for Infectious Disease"/>
            <person name="Wu L."/>
            <person name="Ma J."/>
        </authorList>
    </citation>
    <scope>NUCLEOTIDE SEQUENCE [LARGE SCALE GENOMIC DNA]</scope>
    <source>
        <strain evidence="5">CCUG 56752</strain>
    </source>
</reference>
<dbReference type="InterPro" id="IPR026444">
    <property type="entry name" value="Secre_tail"/>
</dbReference>
<protein>
    <submittedName>
        <fullName evidence="4">T9SS type A sorting domain-containing protein</fullName>
    </submittedName>
</protein>
<dbReference type="SUPFAM" id="SSF50998">
    <property type="entry name" value="Quinoprotein alcohol dehydrogenase-like"/>
    <property type="match status" value="1"/>
</dbReference>
<comment type="caution">
    <text evidence="4">The sequence shown here is derived from an EMBL/GenBank/DDBJ whole genome shotgun (WGS) entry which is preliminary data.</text>
</comment>
<dbReference type="InterPro" id="IPR011047">
    <property type="entry name" value="Quinoprotein_ADH-like_sf"/>
</dbReference>
<evidence type="ECO:0000256" key="2">
    <source>
        <dbReference type="SAM" id="MobiDB-lite"/>
    </source>
</evidence>
<dbReference type="InterPro" id="IPR015943">
    <property type="entry name" value="WD40/YVTN_repeat-like_dom_sf"/>
</dbReference>
<dbReference type="SUPFAM" id="SSF63829">
    <property type="entry name" value="Calcium-dependent phosphotriesterase"/>
    <property type="match status" value="1"/>
</dbReference>
<accession>A0ABW3GMP5</accession>
<feature type="region of interest" description="Disordered" evidence="2">
    <location>
        <begin position="466"/>
        <end position="485"/>
    </location>
</feature>
<dbReference type="Gene3D" id="2.130.10.10">
    <property type="entry name" value="YVTN repeat-like/Quinoprotein amine dehydrogenase"/>
    <property type="match status" value="2"/>
</dbReference>
<evidence type="ECO:0000256" key="1">
    <source>
        <dbReference type="ARBA" id="ARBA00022729"/>
    </source>
</evidence>
<dbReference type="EMBL" id="JBHTIV010000005">
    <property type="protein sequence ID" value="MFD0931705.1"/>
    <property type="molecule type" value="Genomic_DNA"/>
</dbReference>
<dbReference type="NCBIfam" id="TIGR04183">
    <property type="entry name" value="Por_Secre_tail"/>
    <property type="match status" value="1"/>
</dbReference>
<name>A0ABW3GMP5_9FLAO</name>
<evidence type="ECO:0000259" key="3">
    <source>
        <dbReference type="Pfam" id="PF21544"/>
    </source>
</evidence>
<proteinExistence type="predicted"/>
<keyword evidence="1" id="KW-0732">Signal</keyword>
<dbReference type="InterPro" id="IPR048954">
    <property type="entry name" value="PorZ_N"/>
</dbReference>
<keyword evidence="5" id="KW-1185">Reference proteome</keyword>
<dbReference type="Proteomes" id="UP001597049">
    <property type="component" value="Unassembled WGS sequence"/>
</dbReference>
<feature type="compositionally biased region" description="Polar residues" evidence="2">
    <location>
        <begin position="471"/>
        <end position="485"/>
    </location>
</feature>
<sequence>MKNFSFLILLLPCLLLGQDFSDRWKSYFSYYNITDLHESDNKLYVASENSYFIYEVLSQSIEKVTSIEGLSGDQVSKIYHSSTFGLTCVGYENGLIQIVMDNNLNIFTIVDIRDKISISPNRKRINHFYEFEGSLFISTDFGIAEYDLKNLEFRDSFFIGDNGDQIQINQITVSDGKIYAATTSEGIKTASLNNPNLVDFRNWQTEYGGNWKGVLTFSNSIFGLRNNNSIFKLENGNSSVFEAIGSNVTGFNVSGDRLVITAANQVLAYNPELNLDVFINQLQGAEFNVNTSVASNGAYYLGHATLGLLSLESESTQTFSELSPEGPLLNRIFSLKATPTDLWVTFGEYSQFYNPFPINIRGLSRLSEEGWINIKPENLGNAAELSHVTVDPQNPNRIFVSSFFDGLLEIENNELIQKYDSSNSIIEGVPENINDNRIGSSGFDSQGNLFFSNSLTEHQIKRLGADGNFSLPDTSEGTSNPTETHSANLVVDQNNNVFSGTLRSGIIAYYSSTNTSRAITSNVDGVDFPDSFNVNPNITALEIDQNSRLWIGTDEGLRVMPNPSSVFDQNSSIIVSPIIIEDVDGLPQELLFEQFITDITVDGANNKWISTADSGVFQVSPNGREILNIFNEKNSPLPTNSVRTVSINPSTGEVFFGTTRGLLSYSSRITSENDDLENLRAFPNPVRPNYNGLVTIDGLTDGANVKITDVTGNLVFEEFASGGTLLWDTKAFGKHKVASGVYLIIVTGEDQIETNVGKLMIIR</sequence>
<gene>
    <name evidence="4" type="ORF">ACFQ0R_03735</name>
</gene>
<organism evidence="4 5">
    <name type="scientific">Psychroflexus salinarum</name>
    <dbReference type="NCBI Taxonomy" id="546024"/>
    <lineage>
        <taxon>Bacteria</taxon>
        <taxon>Pseudomonadati</taxon>
        <taxon>Bacteroidota</taxon>
        <taxon>Flavobacteriia</taxon>
        <taxon>Flavobacteriales</taxon>
        <taxon>Flavobacteriaceae</taxon>
        <taxon>Psychroflexus</taxon>
    </lineage>
</organism>